<keyword evidence="3" id="KW-1185">Reference proteome</keyword>
<evidence type="ECO:0000313" key="3">
    <source>
        <dbReference type="Proteomes" id="UP000799118"/>
    </source>
</evidence>
<feature type="non-terminal residue" evidence="2">
    <location>
        <position position="52"/>
    </location>
</feature>
<reference evidence="2" key="1">
    <citation type="journal article" date="2019" name="Environ. Microbiol.">
        <title>Fungal ecological strategies reflected in gene transcription - a case study of two litter decomposers.</title>
        <authorList>
            <person name="Barbi F."/>
            <person name="Kohler A."/>
            <person name="Barry K."/>
            <person name="Baskaran P."/>
            <person name="Daum C."/>
            <person name="Fauchery L."/>
            <person name="Ihrmark K."/>
            <person name="Kuo A."/>
            <person name="LaButti K."/>
            <person name="Lipzen A."/>
            <person name="Morin E."/>
            <person name="Grigoriev I.V."/>
            <person name="Henrissat B."/>
            <person name="Lindahl B."/>
            <person name="Martin F."/>
        </authorList>
    </citation>
    <scope>NUCLEOTIDE SEQUENCE</scope>
    <source>
        <strain evidence="2">JB14</strain>
    </source>
</reference>
<evidence type="ECO:0000256" key="1">
    <source>
        <dbReference type="SAM" id="MobiDB-lite"/>
    </source>
</evidence>
<feature type="region of interest" description="Disordered" evidence="1">
    <location>
        <begin position="21"/>
        <end position="52"/>
    </location>
</feature>
<protein>
    <submittedName>
        <fullName evidence="2">Uncharacterized protein</fullName>
    </submittedName>
</protein>
<sequence length="52" mass="5585">IIEGPRTCTATQKVQDLLSGECHTDNRPSAPIVTTGIQLPAPESKEDHISKT</sequence>
<feature type="compositionally biased region" description="Basic and acidic residues" evidence="1">
    <location>
        <begin position="43"/>
        <end position="52"/>
    </location>
</feature>
<gene>
    <name evidence="2" type="ORF">BT96DRAFT_764240</name>
</gene>
<dbReference type="EMBL" id="ML769644">
    <property type="protein sequence ID" value="KAE9390853.1"/>
    <property type="molecule type" value="Genomic_DNA"/>
</dbReference>
<name>A0A6A4GZF7_9AGAR</name>
<feature type="non-terminal residue" evidence="2">
    <location>
        <position position="1"/>
    </location>
</feature>
<evidence type="ECO:0000313" key="2">
    <source>
        <dbReference type="EMBL" id="KAE9390853.1"/>
    </source>
</evidence>
<proteinExistence type="predicted"/>
<dbReference type="AlphaFoldDB" id="A0A6A4GZF7"/>
<accession>A0A6A4GZF7</accession>
<dbReference type="Proteomes" id="UP000799118">
    <property type="component" value="Unassembled WGS sequence"/>
</dbReference>
<organism evidence="2 3">
    <name type="scientific">Gymnopus androsaceus JB14</name>
    <dbReference type="NCBI Taxonomy" id="1447944"/>
    <lineage>
        <taxon>Eukaryota</taxon>
        <taxon>Fungi</taxon>
        <taxon>Dikarya</taxon>
        <taxon>Basidiomycota</taxon>
        <taxon>Agaricomycotina</taxon>
        <taxon>Agaricomycetes</taxon>
        <taxon>Agaricomycetidae</taxon>
        <taxon>Agaricales</taxon>
        <taxon>Marasmiineae</taxon>
        <taxon>Omphalotaceae</taxon>
        <taxon>Gymnopus</taxon>
    </lineage>
</organism>